<dbReference type="GO" id="GO:0035438">
    <property type="term" value="F:cyclic-di-GMP binding"/>
    <property type="evidence" value="ECO:0007669"/>
    <property type="project" value="InterPro"/>
</dbReference>
<proteinExistence type="predicted"/>
<evidence type="ECO:0000259" key="1">
    <source>
        <dbReference type="Pfam" id="PF07238"/>
    </source>
</evidence>
<organism evidence="2 3">
    <name type="scientific">Novosphingobium silvae</name>
    <dbReference type="NCBI Taxonomy" id="2692619"/>
    <lineage>
        <taxon>Bacteria</taxon>
        <taxon>Pseudomonadati</taxon>
        <taxon>Pseudomonadota</taxon>
        <taxon>Alphaproteobacteria</taxon>
        <taxon>Sphingomonadales</taxon>
        <taxon>Sphingomonadaceae</taxon>
        <taxon>Novosphingobium</taxon>
    </lineage>
</organism>
<dbReference type="Proteomes" id="UP000465810">
    <property type="component" value="Unassembled WGS sequence"/>
</dbReference>
<evidence type="ECO:0000313" key="2">
    <source>
        <dbReference type="EMBL" id="MYL99038.1"/>
    </source>
</evidence>
<dbReference type="InterPro" id="IPR009875">
    <property type="entry name" value="PilZ_domain"/>
</dbReference>
<reference evidence="2 3" key="1">
    <citation type="submission" date="2019-12" db="EMBL/GenBank/DDBJ databases">
        <authorList>
            <person name="Feng G."/>
            <person name="Zhu H."/>
        </authorList>
    </citation>
    <scope>NUCLEOTIDE SEQUENCE [LARGE SCALE GENOMIC DNA]</scope>
    <source>
        <strain evidence="2 3">FGD1</strain>
    </source>
</reference>
<dbReference type="Pfam" id="PF07238">
    <property type="entry name" value="PilZ"/>
    <property type="match status" value="1"/>
</dbReference>
<feature type="domain" description="PilZ" evidence="1">
    <location>
        <begin position="11"/>
        <end position="77"/>
    </location>
</feature>
<keyword evidence="3" id="KW-1185">Reference proteome</keyword>
<protein>
    <submittedName>
        <fullName evidence="2">PilZ domain-containing protein</fullName>
    </submittedName>
</protein>
<sequence length="91" mass="10109">MVTRHQHSAYASAVARHISAEGCQFVVEQVGVVQGQRFSFALDGHPAVRGTVRWVVKDRVGFAFDQPISRDAQAAMRERCHVVQGVELYLS</sequence>
<name>A0A7X4K955_9SPHN</name>
<comment type="caution">
    <text evidence="2">The sequence shown here is derived from an EMBL/GenBank/DDBJ whole genome shotgun (WGS) entry which is preliminary data.</text>
</comment>
<gene>
    <name evidence="2" type="ORF">GR702_14820</name>
</gene>
<dbReference type="EMBL" id="WVTD01000011">
    <property type="protein sequence ID" value="MYL99038.1"/>
    <property type="molecule type" value="Genomic_DNA"/>
</dbReference>
<dbReference type="AlphaFoldDB" id="A0A7X4K955"/>
<accession>A0A7X4K955</accession>
<evidence type="ECO:0000313" key="3">
    <source>
        <dbReference type="Proteomes" id="UP000465810"/>
    </source>
</evidence>